<dbReference type="RefSeq" id="XP_007838580.1">
    <property type="nucleotide sequence ID" value="XM_007840389.1"/>
</dbReference>
<dbReference type="GeneID" id="19276821"/>
<dbReference type="InterPro" id="IPR036770">
    <property type="entry name" value="Ankyrin_rpt-contain_sf"/>
</dbReference>
<protein>
    <submittedName>
        <fullName evidence="1">Uncharacterized protein</fullName>
    </submittedName>
</protein>
<proteinExistence type="predicted"/>
<dbReference type="eggNOG" id="ENOG502TER2">
    <property type="taxonomic scope" value="Eukaryota"/>
</dbReference>
<dbReference type="KEGG" id="pfy:PFICI_11808"/>
<dbReference type="EMBL" id="KI912117">
    <property type="protein sequence ID" value="ETS76421.1"/>
    <property type="molecule type" value="Genomic_DNA"/>
</dbReference>
<organism evidence="1 2">
    <name type="scientific">Pestalotiopsis fici (strain W106-1 / CGMCC3.15140)</name>
    <dbReference type="NCBI Taxonomy" id="1229662"/>
    <lineage>
        <taxon>Eukaryota</taxon>
        <taxon>Fungi</taxon>
        <taxon>Dikarya</taxon>
        <taxon>Ascomycota</taxon>
        <taxon>Pezizomycotina</taxon>
        <taxon>Sordariomycetes</taxon>
        <taxon>Xylariomycetidae</taxon>
        <taxon>Amphisphaeriales</taxon>
        <taxon>Sporocadaceae</taxon>
        <taxon>Pestalotiopsis</taxon>
    </lineage>
</organism>
<dbReference type="Gene3D" id="1.25.40.20">
    <property type="entry name" value="Ankyrin repeat-containing domain"/>
    <property type="match status" value="1"/>
</dbReference>
<dbReference type="HOGENOM" id="CLU_1138174_0_0_1"/>
<sequence length="285" mass="31459">MVADAVPSITNGQEQSVLDACSSGDIVALQKLFNIHGIEPGSKPIITQCLYGTWSRVESRSIPSCMIPTTMELLENAVAAKQLAMVEFIFETYPLFDLSEGQCVASAVMEHPDAAILKRICDHQRAFASISMDDHLHTFFTRACEKPPDHIAPVLNILLDYDADISDGWGGLGALWAAISRGHSVEVIEKVLKCHLSQHVPIRSSHAETAIGRGDEDIVALIFSNDQMEFKANQSARYVEQADKTGDKAITAIVQQWVNKKSKQHLSAPRPWLTRTWQKLLRSGP</sequence>
<gene>
    <name evidence="1" type="ORF">PFICI_11808</name>
</gene>
<keyword evidence="2" id="KW-1185">Reference proteome</keyword>
<dbReference type="OrthoDB" id="5391533at2759"/>
<name>W3WU92_PESFW</name>
<evidence type="ECO:0000313" key="1">
    <source>
        <dbReference type="EMBL" id="ETS76421.1"/>
    </source>
</evidence>
<dbReference type="AlphaFoldDB" id="W3WU92"/>
<accession>W3WU92</accession>
<reference evidence="2" key="1">
    <citation type="journal article" date="2015" name="BMC Genomics">
        <title>Genomic and transcriptomic analysis of the endophytic fungus Pestalotiopsis fici reveals its lifestyle and high potential for synthesis of natural products.</title>
        <authorList>
            <person name="Wang X."/>
            <person name="Zhang X."/>
            <person name="Liu L."/>
            <person name="Xiang M."/>
            <person name="Wang W."/>
            <person name="Sun X."/>
            <person name="Che Y."/>
            <person name="Guo L."/>
            <person name="Liu G."/>
            <person name="Guo L."/>
            <person name="Wang C."/>
            <person name="Yin W.B."/>
            <person name="Stadler M."/>
            <person name="Zhang X."/>
            <person name="Liu X."/>
        </authorList>
    </citation>
    <scope>NUCLEOTIDE SEQUENCE [LARGE SCALE GENOMIC DNA]</scope>
    <source>
        <strain evidence="2">W106-1 / CGMCC3.15140</strain>
    </source>
</reference>
<dbReference type="InParanoid" id="W3WU92"/>
<dbReference type="Proteomes" id="UP000030651">
    <property type="component" value="Unassembled WGS sequence"/>
</dbReference>
<dbReference type="OMA" id="CARPPEK"/>
<evidence type="ECO:0000313" key="2">
    <source>
        <dbReference type="Proteomes" id="UP000030651"/>
    </source>
</evidence>